<dbReference type="InterPro" id="IPR044824">
    <property type="entry name" value="MAIN-like"/>
</dbReference>
<evidence type="ECO:0000259" key="2">
    <source>
        <dbReference type="Pfam" id="PF10536"/>
    </source>
</evidence>
<reference evidence="3" key="1">
    <citation type="submission" date="2018-02" db="EMBL/GenBank/DDBJ databases">
        <authorList>
            <person name="Cohen D.B."/>
            <person name="Kent A.D."/>
        </authorList>
    </citation>
    <scope>NUCLEOTIDE SEQUENCE</scope>
</reference>
<protein>
    <recommendedName>
        <fullName evidence="2">Aminotransferase-like plant mobile domain-containing protein</fullName>
    </recommendedName>
</protein>
<sequence>MASSSSTTPISPTLQPSTGKRSEILGAVPTASTEAVVDAPVALPSIPGKATPVAPSSISGETDNPREGFVFPLVDPWYESSPLFPPRSFDFSFLKGDIQPVLIDFDFPCAASKDWSHWVDLEILDFDFWNSLREAGVHWSILISRSYSMFRETEPLRKVLRRWCPSTHTFFFSWGELTVTLKDIANHWMLPVLGEHSFSNIKLSAEEEEVDAALPRQSSTRLSSWPLLSVHREQVPVRRAAFVLYWLCKCLFGNSPYYAINTAYIPLAIKISTGHYFPLAPLFLGHLYSQLDLLHDCEIKGDSCYILLATFNTSVLQTFFWEHSVGLKTRDYDLVVALDFEENVLLRPYGDYYPGFACVSVFSRFYQPISLIHDLRVADYRNLTYLSTVSLGWLPFLSATGVSFIPYCPQRVKKQFGLDQDVPVDPQEITTSTPDLSPFIKSSAFAHWKRGNQPYNGPEWPQIRGDKAPISVHQTWVCEWDEVRSGWIAYTIHLPKGWRNSVNIVEERLIIPSKHGKGSKRDAPVDLTVEKASKKPAPSPKKTSPKKTKAGKKDKSTTSASTSGKKSTIAPIEAPIESTTTPFKVKSAGASLSKKKSSKKSVASHPPKGQRKASTSSSSPDEEQPSAAPTRSPPKKKKLVVPPPHFGAASRTRSKSGSKIMHKFGKSGDTVVVVKDSDMITDDVPTSPSGGSDPLIAAVDQGENLGKDVADSFEADIGSVEGSHSISSDSFFDVTPDPIPEEPMMSAGSAADADDMLEADELNIESADLMRHDLAIVAHAGHSFEHGSDGDDAVDPDVVPLSFSVPQTILTSGVKGPGASIAYVMDGVSLFDVTPRLSVVPTGGFIIPASHITSDAPSATGEVFMPEEVRAQSFVRSESAADLGVIPKISSNVPSVVDHGVQAEGTSASAADIPIDSEYLDNIGTGEAMHIPKEYENMGVTGEVTIASLPPGSTAGVGSNVGIGSVSEEVRLTMEHGNFTTNFKLSAGLGGPMLSLLGSILAAMSKSNLRTVTKAQILAWKGVIQDLIEVRFDLGFLIRYLRQTAQCLFGKKIADEVQALQRQIALLQDSLAVLIAYQGEMTFTGRMALGFKRDRSLFDNPFQLTIPVIMFYYFVMTIF</sequence>
<dbReference type="InterPro" id="IPR019557">
    <property type="entry name" value="AminoTfrase-like_pln_mobile"/>
</dbReference>
<feature type="compositionally biased region" description="Low complexity" evidence="1">
    <location>
        <begin position="557"/>
        <end position="568"/>
    </location>
</feature>
<feature type="region of interest" description="Disordered" evidence="1">
    <location>
        <begin position="514"/>
        <end position="663"/>
    </location>
</feature>
<feature type="region of interest" description="Disordered" evidence="1">
    <location>
        <begin position="1"/>
        <end position="21"/>
    </location>
</feature>
<feature type="compositionally biased region" description="Low complexity" evidence="1">
    <location>
        <begin position="1"/>
        <end position="18"/>
    </location>
</feature>
<dbReference type="GO" id="GO:0010073">
    <property type="term" value="P:meristem maintenance"/>
    <property type="evidence" value="ECO:0007669"/>
    <property type="project" value="InterPro"/>
</dbReference>
<dbReference type="PANTHER" id="PTHR46033:SF16">
    <property type="entry name" value="AMINOTRANSFERASE-LIKE PLANT MOBILE DOMAIN-CONTAINING PROTEIN"/>
    <property type="match status" value="1"/>
</dbReference>
<dbReference type="PANTHER" id="PTHR46033">
    <property type="entry name" value="PROTEIN MAIN-LIKE 2"/>
    <property type="match status" value="1"/>
</dbReference>
<dbReference type="Pfam" id="PF10536">
    <property type="entry name" value="PMD"/>
    <property type="match status" value="1"/>
</dbReference>
<dbReference type="AlphaFoldDB" id="A0A2N9FGF4"/>
<feature type="domain" description="Aminotransferase-like plant mobile" evidence="2">
    <location>
        <begin position="144"/>
        <end position="308"/>
    </location>
</feature>
<feature type="compositionally biased region" description="Basic and acidic residues" evidence="1">
    <location>
        <begin position="519"/>
        <end position="533"/>
    </location>
</feature>
<feature type="compositionally biased region" description="Basic residues" evidence="1">
    <location>
        <begin position="652"/>
        <end position="663"/>
    </location>
</feature>
<accession>A0A2N9FGF4</accession>
<name>A0A2N9FGF4_FAGSY</name>
<evidence type="ECO:0000313" key="3">
    <source>
        <dbReference type="EMBL" id="SPC85864.1"/>
    </source>
</evidence>
<dbReference type="EMBL" id="OIVN01000807">
    <property type="protein sequence ID" value="SPC85864.1"/>
    <property type="molecule type" value="Genomic_DNA"/>
</dbReference>
<proteinExistence type="predicted"/>
<organism evidence="3">
    <name type="scientific">Fagus sylvatica</name>
    <name type="common">Beechnut</name>
    <dbReference type="NCBI Taxonomy" id="28930"/>
    <lineage>
        <taxon>Eukaryota</taxon>
        <taxon>Viridiplantae</taxon>
        <taxon>Streptophyta</taxon>
        <taxon>Embryophyta</taxon>
        <taxon>Tracheophyta</taxon>
        <taxon>Spermatophyta</taxon>
        <taxon>Magnoliopsida</taxon>
        <taxon>eudicotyledons</taxon>
        <taxon>Gunneridae</taxon>
        <taxon>Pentapetalae</taxon>
        <taxon>rosids</taxon>
        <taxon>fabids</taxon>
        <taxon>Fagales</taxon>
        <taxon>Fagaceae</taxon>
        <taxon>Fagus</taxon>
    </lineage>
</organism>
<evidence type="ECO:0000256" key="1">
    <source>
        <dbReference type="SAM" id="MobiDB-lite"/>
    </source>
</evidence>
<gene>
    <name evidence="3" type="ORF">FSB_LOCUS13746</name>
</gene>